<comment type="caution">
    <text evidence="2">The sequence shown here is derived from an EMBL/GenBank/DDBJ whole genome shotgun (WGS) entry which is preliminary data.</text>
</comment>
<accession>A0A5B7K2Z8</accession>
<keyword evidence="3" id="KW-1185">Reference proteome</keyword>
<protein>
    <submittedName>
        <fullName evidence="2">Uncharacterized protein</fullName>
    </submittedName>
</protein>
<evidence type="ECO:0000313" key="2">
    <source>
        <dbReference type="EMBL" id="MPD03471.1"/>
    </source>
</evidence>
<dbReference type="Proteomes" id="UP000324222">
    <property type="component" value="Unassembled WGS sequence"/>
</dbReference>
<organism evidence="2 3">
    <name type="scientific">Portunus trituberculatus</name>
    <name type="common">Swimming crab</name>
    <name type="synonym">Neptunus trituberculatus</name>
    <dbReference type="NCBI Taxonomy" id="210409"/>
    <lineage>
        <taxon>Eukaryota</taxon>
        <taxon>Metazoa</taxon>
        <taxon>Ecdysozoa</taxon>
        <taxon>Arthropoda</taxon>
        <taxon>Crustacea</taxon>
        <taxon>Multicrustacea</taxon>
        <taxon>Malacostraca</taxon>
        <taxon>Eumalacostraca</taxon>
        <taxon>Eucarida</taxon>
        <taxon>Decapoda</taxon>
        <taxon>Pleocyemata</taxon>
        <taxon>Brachyura</taxon>
        <taxon>Eubrachyura</taxon>
        <taxon>Portunoidea</taxon>
        <taxon>Portunidae</taxon>
        <taxon>Portuninae</taxon>
        <taxon>Portunus</taxon>
    </lineage>
</organism>
<feature type="compositionally biased region" description="Acidic residues" evidence="1">
    <location>
        <begin position="21"/>
        <end position="44"/>
    </location>
</feature>
<name>A0A5B7K2Z8_PORTR</name>
<dbReference type="AlphaFoldDB" id="A0A5B7K2Z8"/>
<sequence>MDICTTDCEDKYDGGTISESEGSDDSMEGDDTLFDPEAISDVENDASSGDESIETLSTSSGLSCSPPASPPSAAGRQTDFTLLSDPFSDTRPNPLPTYNTDFPDVHLSIILHHEATAMSALDCFQLFMG</sequence>
<reference evidence="2 3" key="1">
    <citation type="submission" date="2019-05" db="EMBL/GenBank/DDBJ databases">
        <title>Another draft genome of Portunus trituberculatus and its Hox gene families provides insights of decapod evolution.</title>
        <authorList>
            <person name="Jeong J.-H."/>
            <person name="Song I."/>
            <person name="Kim S."/>
            <person name="Choi T."/>
            <person name="Kim D."/>
            <person name="Ryu S."/>
            <person name="Kim W."/>
        </authorList>
    </citation>
    <scope>NUCLEOTIDE SEQUENCE [LARGE SCALE GENOMIC DNA]</scope>
    <source>
        <tissue evidence="2">Muscle</tissue>
    </source>
</reference>
<dbReference type="OrthoDB" id="8123139at2759"/>
<proteinExistence type="predicted"/>
<feature type="region of interest" description="Disordered" evidence="1">
    <location>
        <begin position="1"/>
        <end position="99"/>
    </location>
</feature>
<feature type="compositionally biased region" description="Low complexity" evidence="1">
    <location>
        <begin position="55"/>
        <end position="75"/>
    </location>
</feature>
<gene>
    <name evidence="2" type="ORF">E2C01_099111</name>
</gene>
<evidence type="ECO:0000313" key="3">
    <source>
        <dbReference type="Proteomes" id="UP000324222"/>
    </source>
</evidence>
<dbReference type="EMBL" id="VSRR010136239">
    <property type="protein sequence ID" value="MPD03471.1"/>
    <property type="molecule type" value="Genomic_DNA"/>
</dbReference>
<evidence type="ECO:0000256" key="1">
    <source>
        <dbReference type="SAM" id="MobiDB-lite"/>
    </source>
</evidence>